<dbReference type="FunFam" id="3.40.50.10190:FF:000014">
    <property type="entry name" value="RNA polymerase II C-terminal domain phosphatase-like 3"/>
    <property type="match status" value="1"/>
</dbReference>
<evidence type="ECO:0000256" key="11">
    <source>
        <dbReference type="ARBA" id="ARBA00047761"/>
    </source>
</evidence>
<comment type="catalytic activity">
    <reaction evidence="11 14">
        <text>O-phospho-L-seryl-[protein] + H2O = L-seryl-[protein] + phosphate</text>
        <dbReference type="Rhea" id="RHEA:20629"/>
        <dbReference type="Rhea" id="RHEA-COMP:9863"/>
        <dbReference type="Rhea" id="RHEA-COMP:11604"/>
        <dbReference type="ChEBI" id="CHEBI:15377"/>
        <dbReference type="ChEBI" id="CHEBI:29999"/>
        <dbReference type="ChEBI" id="CHEBI:43474"/>
        <dbReference type="ChEBI" id="CHEBI:83421"/>
        <dbReference type="EC" id="3.1.3.16"/>
    </reaction>
</comment>
<evidence type="ECO:0000256" key="5">
    <source>
        <dbReference type="ARBA" id="ARBA00022723"/>
    </source>
</evidence>
<evidence type="ECO:0000256" key="6">
    <source>
        <dbReference type="ARBA" id="ARBA00022801"/>
    </source>
</evidence>
<dbReference type="Pfam" id="PF03031">
    <property type="entry name" value="NIF"/>
    <property type="match status" value="1"/>
</dbReference>
<evidence type="ECO:0000256" key="1">
    <source>
        <dbReference type="ARBA" id="ARBA00001936"/>
    </source>
</evidence>
<comment type="catalytic activity">
    <reaction evidence="12 14">
        <text>O-phospho-L-threonyl-[protein] + H2O = L-threonyl-[protein] + phosphate</text>
        <dbReference type="Rhea" id="RHEA:47004"/>
        <dbReference type="Rhea" id="RHEA-COMP:11060"/>
        <dbReference type="Rhea" id="RHEA-COMP:11605"/>
        <dbReference type="ChEBI" id="CHEBI:15377"/>
        <dbReference type="ChEBI" id="CHEBI:30013"/>
        <dbReference type="ChEBI" id="CHEBI:43474"/>
        <dbReference type="ChEBI" id="CHEBI:61977"/>
        <dbReference type="EC" id="3.1.3.16"/>
    </reaction>
</comment>
<dbReference type="GO" id="GO:0008420">
    <property type="term" value="F:RNA polymerase II CTD heptapeptide repeat phosphatase activity"/>
    <property type="evidence" value="ECO:0007669"/>
    <property type="project" value="UniProtKB-UniRule"/>
</dbReference>
<dbReference type="InterPro" id="IPR004274">
    <property type="entry name" value="FCP1_dom"/>
</dbReference>
<accession>A0A1D1YIC0</accession>
<dbReference type="PANTHER" id="PTHR23081:SF36">
    <property type="entry name" value="RNA POLYMERASE II SUBUNIT A C-TERMINAL DOMAIN PHOSPHATASE"/>
    <property type="match status" value="1"/>
</dbReference>
<evidence type="ECO:0000259" key="16">
    <source>
        <dbReference type="PROSITE" id="PS50172"/>
    </source>
</evidence>
<dbReference type="EC" id="3.1.3.16" evidence="14"/>
<feature type="compositionally biased region" description="Low complexity" evidence="15">
    <location>
        <begin position="1"/>
        <end position="33"/>
    </location>
</feature>
<evidence type="ECO:0000256" key="15">
    <source>
        <dbReference type="SAM" id="MobiDB-lite"/>
    </source>
</evidence>
<organism evidence="18">
    <name type="scientific">Anthurium amnicola</name>
    <dbReference type="NCBI Taxonomy" id="1678845"/>
    <lineage>
        <taxon>Eukaryota</taxon>
        <taxon>Viridiplantae</taxon>
        <taxon>Streptophyta</taxon>
        <taxon>Embryophyta</taxon>
        <taxon>Tracheophyta</taxon>
        <taxon>Spermatophyta</taxon>
        <taxon>Magnoliopsida</taxon>
        <taxon>Liliopsida</taxon>
        <taxon>Araceae</taxon>
        <taxon>Pothoideae</taxon>
        <taxon>Potheae</taxon>
        <taxon>Anthurium</taxon>
    </lineage>
</organism>
<comment type="function">
    <text evidence="14">This promotes the activity of RNA polymerase II.</text>
</comment>
<keyword evidence="7" id="KW-0694">RNA-binding</keyword>
<dbReference type="InterPro" id="IPR039189">
    <property type="entry name" value="Fcp1"/>
</dbReference>
<reference evidence="18" key="1">
    <citation type="submission" date="2015-07" db="EMBL/GenBank/DDBJ databases">
        <title>Transcriptome Assembly of Anthurium amnicola.</title>
        <authorList>
            <person name="Suzuki J."/>
        </authorList>
    </citation>
    <scope>NUCLEOTIDE SEQUENCE</scope>
</reference>
<dbReference type="SMART" id="SM00577">
    <property type="entry name" value="CPDc"/>
    <property type="match status" value="1"/>
</dbReference>
<name>A0A1D1YIC0_9ARAE</name>
<dbReference type="GO" id="GO:0046872">
    <property type="term" value="F:metal ion binding"/>
    <property type="evidence" value="ECO:0007669"/>
    <property type="project" value="UniProtKB-KW"/>
</dbReference>
<dbReference type="NCBIfam" id="TIGR02250">
    <property type="entry name" value="FCP1_euk"/>
    <property type="match status" value="1"/>
</dbReference>
<dbReference type="SUPFAM" id="SSF56784">
    <property type="entry name" value="HAD-like"/>
    <property type="match status" value="1"/>
</dbReference>
<dbReference type="GO" id="GO:0003723">
    <property type="term" value="F:RNA binding"/>
    <property type="evidence" value="ECO:0007669"/>
    <property type="project" value="UniProtKB-KW"/>
</dbReference>
<dbReference type="GO" id="GO:0005634">
    <property type="term" value="C:nucleus"/>
    <property type="evidence" value="ECO:0007669"/>
    <property type="project" value="UniProtKB-SubCell"/>
</dbReference>
<evidence type="ECO:0000256" key="2">
    <source>
        <dbReference type="ARBA" id="ARBA00001946"/>
    </source>
</evidence>
<dbReference type="InterPro" id="IPR001357">
    <property type="entry name" value="BRCT_dom"/>
</dbReference>
<evidence type="ECO:0000256" key="4">
    <source>
        <dbReference type="ARBA" id="ARBA00022491"/>
    </source>
</evidence>
<dbReference type="InterPro" id="IPR036412">
    <property type="entry name" value="HAD-like_sf"/>
</dbReference>
<keyword evidence="4" id="KW-0678">Repressor</keyword>
<comment type="cofactor">
    <cofactor evidence="2">
        <name>Mg(2+)</name>
        <dbReference type="ChEBI" id="CHEBI:18420"/>
    </cofactor>
</comment>
<dbReference type="FunFam" id="3.40.50.1000:FF:000125">
    <property type="entry name" value="RNA polymerase II C-terminal domain phosphatase-like 4"/>
    <property type="match status" value="1"/>
</dbReference>
<dbReference type="PANTHER" id="PTHR23081">
    <property type="entry name" value="RNA POLYMERASE II CTD PHOSPHATASE"/>
    <property type="match status" value="1"/>
</dbReference>
<keyword evidence="9" id="KW-0804">Transcription</keyword>
<comment type="subunit">
    <text evidence="13">Interacts with RAP74.</text>
</comment>
<evidence type="ECO:0000256" key="12">
    <source>
        <dbReference type="ARBA" id="ARBA00048336"/>
    </source>
</evidence>
<dbReference type="SUPFAM" id="SSF52113">
    <property type="entry name" value="BRCT domain"/>
    <property type="match status" value="1"/>
</dbReference>
<dbReference type="GO" id="GO:0009651">
    <property type="term" value="P:response to salt stress"/>
    <property type="evidence" value="ECO:0007669"/>
    <property type="project" value="UniProtKB-ARBA"/>
</dbReference>
<keyword evidence="6 14" id="KW-0378">Hydrolase</keyword>
<evidence type="ECO:0000256" key="3">
    <source>
        <dbReference type="ARBA" id="ARBA00004123"/>
    </source>
</evidence>
<evidence type="ECO:0000313" key="18">
    <source>
        <dbReference type="EMBL" id="JAT54385.1"/>
    </source>
</evidence>
<feature type="domain" description="BRCT" evidence="16">
    <location>
        <begin position="351"/>
        <end position="443"/>
    </location>
</feature>
<dbReference type="Gene3D" id="3.40.50.10190">
    <property type="entry name" value="BRCT domain"/>
    <property type="match status" value="1"/>
</dbReference>
<comment type="cofactor">
    <cofactor evidence="1">
        <name>Mn(2+)</name>
        <dbReference type="ChEBI" id="CHEBI:29035"/>
    </cofactor>
</comment>
<keyword evidence="8" id="KW-0805">Transcription regulation</keyword>
<dbReference type="CDD" id="cd07521">
    <property type="entry name" value="HAD_FCP1-like"/>
    <property type="match status" value="1"/>
</dbReference>
<dbReference type="EMBL" id="GDJX01013551">
    <property type="protein sequence ID" value="JAT54385.1"/>
    <property type="molecule type" value="Transcribed_RNA"/>
</dbReference>
<evidence type="ECO:0000256" key="7">
    <source>
        <dbReference type="ARBA" id="ARBA00022884"/>
    </source>
</evidence>
<dbReference type="PROSITE" id="PS50172">
    <property type="entry name" value="BRCT"/>
    <property type="match status" value="1"/>
</dbReference>
<feature type="region of interest" description="Disordered" evidence="15">
    <location>
        <begin position="1"/>
        <end position="57"/>
    </location>
</feature>
<dbReference type="Gene3D" id="3.40.50.1000">
    <property type="entry name" value="HAD superfamily/HAD-like"/>
    <property type="match status" value="1"/>
</dbReference>
<protein>
    <recommendedName>
        <fullName evidence="14">RNA polymerase II C-terminal domain phosphatase-like</fullName>
        <ecNumber evidence="14">3.1.3.16</ecNumber>
    </recommendedName>
</protein>
<evidence type="ECO:0000256" key="9">
    <source>
        <dbReference type="ARBA" id="ARBA00023163"/>
    </source>
</evidence>
<dbReference type="AlphaFoldDB" id="A0A1D1YIC0"/>
<evidence type="ECO:0000256" key="10">
    <source>
        <dbReference type="ARBA" id="ARBA00023242"/>
    </source>
</evidence>
<feature type="compositionally biased region" description="Acidic residues" evidence="15">
    <location>
        <begin position="34"/>
        <end position="50"/>
    </location>
</feature>
<evidence type="ECO:0000256" key="14">
    <source>
        <dbReference type="RuleBase" id="RU366066"/>
    </source>
</evidence>
<dbReference type="InterPro" id="IPR036420">
    <property type="entry name" value="BRCT_dom_sf"/>
</dbReference>
<evidence type="ECO:0000259" key="17">
    <source>
        <dbReference type="PROSITE" id="PS50969"/>
    </source>
</evidence>
<comment type="subcellular location">
    <subcellularLocation>
        <location evidence="3 14">Nucleus</location>
    </subcellularLocation>
</comment>
<dbReference type="PROSITE" id="PS50969">
    <property type="entry name" value="FCP1"/>
    <property type="match status" value="1"/>
</dbReference>
<gene>
    <name evidence="18" type="primary">CPL4_2</name>
    <name evidence="18" type="ORF">g.39542</name>
</gene>
<feature type="domain" description="FCP1 homology" evidence="17">
    <location>
        <begin position="134"/>
        <end position="305"/>
    </location>
</feature>
<proteinExistence type="predicted"/>
<keyword evidence="10 14" id="KW-0539">Nucleus</keyword>
<dbReference type="Pfam" id="PF12738">
    <property type="entry name" value="PTCB-BRCT"/>
    <property type="match status" value="1"/>
</dbReference>
<keyword evidence="5" id="KW-0479">Metal-binding</keyword>
<evidence type="ECO:0000256" key="13">
    <source>
        <dbReference type="ARBA" id="ARBA00063107"/>
    </source>
</evidence>
<dbReference type="InterPro" id="IPR023214">
    <property type="entry name" value="HAD_sf"/>
</dbReference>
<dbReference type="CDD" id="cd17729">
    <property type="entry name" value="BRCT_CTDP1"/>
    <property type="match status" value="1"/>
</dbReference>
<evidence type="ECO:0000256" key="8">
    <source>
        <dbReference type="ARBA" id="ARBA00023015"/>
    </source>
</evidence>
<sequence>MSLAGSPVHSSSSSDDFAALLDAELESSSTDSSPEAEVDEVEGEGDDGSEEDRVKRQKVELSEESLQIIEETCTSRQQTKTCTHPGFFKGLCMKCGQTVEDDKLGVPLSYIHKDLKLGAVEIDRLRGADLKNLLREEKLILILDLDHTLLNSTRLIDVSSEERYLLEQATAGGDDPNRSLFKLESMHMLTKLRPFVRTFLSEASRLFEMYIYTMAERSYALEMAKLLDPGKVYFNSKVISQSDCTQRHLKGLDVILGAESTVLIIDDTEMVWQKHKENLILMERYHFFSSNCRQFSFIEKSLSELKQDERESDGALATILNVLKRVHQMFFDEVKGGDLSSSDVRQVVRNIRKEVLAGCKIVFSRLFPSNATPENQQIWKMCEQLGATCCAEVGPTVTHVVSVEVATEKARWALENEKFLVHPRWVDGAYYLWRRLPEEDFPISKFKNMNT</sequence>
<dbReference type="InterPro" id="IPR011947">
    <property type="entry name" value="FCP1_euk"/>
</dbReference>